<dbReference type="VEuPathDB" id="FungiDB:BO82DRAFT_355313"/>
<dbReference type="SUPFAM" id="SSF57667">
    <property type="entry name" value="beta-beta-alpha zinc fingers"/>
    <property type="match status" value="1"/>
</dbReference>
<sequence length="71" mass="8227">MDGIAREFHQSWEYIVSEDGAWLYKCPSCEKEFSELSSLFQHVEDILVVSFLSRGHGCLAKLERFVSRSLE</sequence>
<reference evidence="3 4" key="1">
    <citation type="submission" date="2016-12" db="EMBL/GenBank/DDBJ databases">
        <title>The genomes of Aspergillus section Nigri reveals drivers in fungal speciation.</title>
        <authorList>
            <consortium name="DOE Joint Genome Institute"/>
            <person name="Vesth T.C."/>
            <person name="Nybo J."/>
            <person name="Theobald S."/>
            <person name="Brandl J."/>
            <person name="Frisvad J.C."/>
            <person name="Nielsen K.F."/>
            <person name="Lyhne E.K."/>
            <person name="Kogle M.E."/>
            <person name="Kuo A."/>
            <person name="Riley R."/>
            <person name="Clum A."/>
            <person name="Nolan M."/>
            <person name="Lipzen A."/>
            <person name="Salamov A."/>
            <person name="Henrissat B."/>
            <person name="Wiebenga A."/>
            <person name="De Vries R.P."/>
            <person name="Grigoriev I.V."/>
            <person name="Mortensen U.H."/>
            <person name="Andersen M.R."/>
            <person name="Baker S.E."/>
        </authorList>
    </citation>
    <scope>NUCLEOTIDE SEQUENCE [LARGE SCALE GENOMIC DNA]</scope>
    <source>
        <strain evidence="3 4">CBS 121591</strain>
    </source>
</reference>
<dbReference type="STRING" id="1448315.A0A319C9Q8"/>
<dbReference type="EMBL" id="KZ821708">
    <property type="protein sequence ID" value="PYH80601.1"/>
    <property type="molecule type" value="Genomic_DNA"/>
</dbReference>
<dbReference type="OrthoDB" id="6105938at2759"/>
<gene>
    <name evidence="3" type="ORF">BO82DRAFT_355313</name>
</gene>
<evidence type="ECO:0000313" key="4">
    <source>
        <dbReference type="Proteomes" id="UP000248340"/>
    </source>
</evidence>
<evidence type="ECO:0000313" key="3">
    <source>
        <dbReference type="EMBL" id="PYH80601.1"/>
    </source>
</evidence>
<dbReference type="InterPro" id="IPR013087">
    <property type="entry name" value="Znf_C2H2_type"/>
</dbReference>
<name>A0A319C9Q8_9EURO</name>
<feature type="domain" description="C2H2-type" evidence="2">
    <location>
        <begin position="24"/>
        <end position="42"/>
    </location>
</feature>
<evidence type="ECO:0000256" key="1">
    <source>
        <dbReference type="PROSITE-ProRule" id="PRU00042"/>
    </source>
</evidence>
<keyword evidence="1" id="KW-0479">Metal-binding</keyword>
<dbReference type="GO" id="GO:0008270">
    <property type="term" value="F:zinc ion binding"/>
    <property type="evidence" value="ECO:0007669"/>
    <property type="project" value="UniProtKB-KW"/>
</dbReference>
<dbReference type="Proteomes" id="UP000248340">
    <property type="component" value="Unassembled WGS sequence"/>
</dbReference>
<evidence type="ECO:0000259" key="2">
    <source>
        <dbReference type="PROSITE" id="PS50157"/>
    </source>
</evidence>
<dbReference type="PROSITE" id="PS50157">
    <property type="entry name" value="ZINC_FINGER_C2H2_2"/>
    <property type="match status" value="1"/>
</dbReference>
<organism evidence="3 4">
    <name type="scientific">Aspergillus uvarum CBS 121591</name>
    <dbReference type="NCBI Taxonomy" id="1448315"/>
    <lineage>
        <taxon>Eukaryota</taxon>
        <taxon>Fungi</taxon>
        <taxon>Dikarya</taxon>
        <taxon>Ascomycota</taxon>
        <taxon>Pezizomycotina</taxon>
        <taxon>Eurotiomycetes</taxon>
        <taxon>Eurotiomycetidae</taxon>
        <taxon>Eurotiales</taxon>
        <taxon>Aspergillaceae</taxon>
        <taxon>Aspergillus</taxon>
        <taxon>Aspergillus subgen. Circumdati</taxon>
    </lineage>
</organism>
<dbReference type="InterPro" id="IPR036236">
    <property type="entry name" value="Znf_C2H2_sf"/>
</dbReference>
<dbReference type="Gene3D" id="3.30.160.60">
    <property type="entry name" value="Classic Zinc Finger"/>
    <property type="match status" value="1"/>
</dbReference>
<keyword evidence="1" id="KW-0863">Zinc-finger</keyword>
<keyword evidence="1" id="KW-0862">Zinc</keyword>
<protein>
    <recommendedName>
        <fullName evidence="2">C2H2-type domain-containing protein</fullName>
    </recommendedName>
</protein>
<accession>A0A319C9Q8</accession>
<dbReference type="RefSeq" id="XP_025490801.1">
    <property type="nucleotide sequence ID" value="XM_025635415.1"/>
</dbReference>
<dbReference type="AlphaFoldDB" id="A0A319C9Q8"/>
<proteinExistence type="predicted"/>
<dbReference type="GeneID" id="37138156"/>
<keyword evidence="4" id="KW-1185">Reference proteome</keyword>